<proteinExistence type="predicted"/>
<protein>
    <submittedName>
        <fullName evidence="1">Uncharacterized protein</fullName>
    </submittedName>
</protein>
<accession>A0ACC2N1N3</accession>
<keyword evidence="2" id="KW-1185">Reference proteome</keyword>
<organism evidence="1 2">
    <name type="scientific">Eretmocerus hayati</name>
    <dbReference type="NCBI Taxonomy" id="131215"/>
    <lineage>
        <taxon>Eukaryota</taxon>
        <taxon>Metazoa</taxon>
        <taxon>Ecdysozoa</taxon>
        <taxon>Arthropoda</taxon>
        <taxon>Hexapoda</taxon>
        <taxon>Insecta</taxon>
        <taxon>Pterygota</taxon>
        <taxon>Neoptera</taxon>
        <taxon>Endopterygota</taxon>
        <taxon>Hymenoptera</taxon>
        <taxon>Apocrita</taxon>
        <taxon>Proctotrupomorpha</taxon>
        <taxon>Chalcidoidea</taxon>
        <taxon>Aphelinidae</taxon>
        <taxon>Aphelininae</taxon>
        <taxon>Eretmocerus</taxon>
    </lineage>
</organism>
<evidence type="ECO:0000313" key="2">
    <source>
        <dbReference type="Proteomes" id="UP001239111"/>
    </source>
</evidence>
<gene>
    <name evidence="1" type="ORF">QAD02_006308</name>
</gene>
<name>A0ACC2N1N3_9HYME</name>
<reference evidence="1" key="1">
    <citation type="submission" date="2023-04" db="EMBL/GenBank/DDBJ databases">
        <title>A chromosome-level genome assembly of the parasitoid wasp Eretmocerus hayati.</title>
        <authorList>
            <person name="Zhong Y."/>
            <person name="Liu S."/>
            <person name="Liu Y."/>
        </authorList>
    </citation>
    <scope>NUCLEOTIDE SEQUENCE</scope>
    <source>
        <strain evidence="1">ZJU_SS_LIU_2023</strain>
    </source>
</reference>
<dbReference type="Proteomes" id="UP001239111">
    <property type="component" value="Chromosome 4"/>
</dbReference>
<comment type="caution">
    <text evidence="1">The sequence shown here is derived from an EMBL/GenBank/DDBJ whole genome shotgun (WGS) entry which is preliminary data.</text>
</comment>
<dbReference type="EMBL" id="CM056744">
    <property type="protein sequence ID" value="KAJ8664646.1"/>
    <property type="molecule type" value="Genomic_DNA"/>
</dbReference>
<evidence type="ECO:0000313" key="1">
    <source>
        <dbReference type="EMBL" id="KAJ8664646.1"/>
    </source>
</evidence>
<sequence length="585" mass="66391">MDLSAVKSLIEKGAPVNSRVNSDSSFRSGFTPLHIAVELNKFEIVQYLLNHGADPYMEVGDRFEDTPLHLASDCEIPSFHDLYESLLHTSGPNDAMQSYLKDRNRIIELLIKRGVPINEKNLAGNTPLMVALSAPISFGSYRNGLQYVSNPEGKLLKQIYEGHRSTVALLLHHGADVHVRNKRGQSVLHRTTDQGEIWHKKLMTEMMLKRGVDANVADEKGVCPLVYVMISTLQKPSDISLLRLFCKYGVDINTKHDRSGNTALHEIAQNYGENESDLHEVIDFILDHPEIELNALNSAGNTPLHIAAKENVSDFPELSKDFDWLKVEPPPSELNNSTFVEKLLGAGADICVKNSAGLTPFHQLHKWLMKYSSRSDRYYTDMFIVVLTHLKKLMKMGISLDDQFHEKFNQLSQIRPKVGVVLDRVLDQEVTKMKSKMIDPRTSLYDILLKNASSMAKYAKNGELRKIMEFPKFTYDYLLFHGMLIQQFNKGLVRSLLLEPAIEALDVLLGVRLSPCAEYILKLLDNEDMKNLIESISDGKTWKRSTFSSYILEKCQLKIRRTPANQHWISFVELAIGMQDILPRN</sequence>